<protein>
    <recommendedName>
        <fullName evidence="6">RNA helicase</fullName>
    </recommendedName>
</protein>
<feature type="compositionally biased region" description="Polar residues" evidence="1">
    <location>
        <begin position="1"/>
        <end position="12"/>
    </location>
</feature>
<dbReference type="EMBL" id="CAJPEV010001113">
    <property type="protein sequence ID" value="CAG0890819.1"/>
    <property type="molecule type" value="Genomic_DNA"/>
</dbReference>
<dbReference type="Gene3D" id="3.30.1370.50">
    <property type="entry name" value="R3H-like domain"/>
    <property type="match status" value="1"/>
</dbReference>
<dbReference type="Gene3D" id="3.10.590.10">
    <property type="entry name" value="ph1033 like domains"/>
    <property type="match status" value="1"/>
</dbReference>
<evidence type="ECO:0000313" key="4">
    <source>
        <dbReference type="EMBL" id="CAD7246375.1"/>
    </source>
</evidence>
<dbReference type="SMART" id="SM00847">
    <property type="entry name" value="HA2"/>
    <property type="match status" value="1"/>
</dbReference>
<accession>A0A7R8XHZ5</accession>
<name>A0A7R8XHZ5_9CRUS</name>
<dbReference type="SUPFAM" id="SSF52540">
    <property type="entry name" value="P-loop containing nucleoside triphosphate hydrolases"/>
    <property type="match status" value="2"/>
</dbReference>
<dbReference type="Proteomes" id="UP000677054">
    <property type="component" value="Unassembled WGS sequence"/>
</dbReference>
<reference evidence="4" key="1">
    <citation type="submission" date="2020-11" db="EMBL/GenBank/DDBJ databases">
        <authorList>
            <person name="Tran Van P."/>
        </authorList>
    </citation>
    <scope>NUCLEOTIDE SEQUENCE</scope>
</reference>
<dbReference type="PANTHER" id="PTHR18934">
    <property type="entry name" value="ATP-DEPENDENT RNA HELICASE"/>
    <property type="match status" value="1"/>
</dbReference>
<feature type="domain" description="YTH" evidence="2">
    <location>
        <begin position="1164"/>
        <end position="1290"/>
    </location>
</feature>
<dbReference type="PANTHER" id="PTHR18934:SF213">
    <property type="entry name" value="3'-5' RNA HELICASE YTHDC2"/>
    <property type="match status" value="1"/>
</dbReference>
<dbReference type="InterPro" id="IPR001374">
    <property type="entry name" value="R3H_dom"/>
</dbReference>
<evidence type="ECO:0000259" key="3">
    <source>
        <dbReference type="PROSITE" id="PS51061"/>
    </source>
</evidence>
<dbReference type="PROSITE" id="PS50882">
    <property type="entry name" value="YTH"/>
    <property type="match status" value="1"/>
</dbReference>
<dbReference type="InterPro" id="IPR027417">
    <property type="entry name" value="P-loop_NTPase"/>
</dbReference>
<dbReference type="Pfam" id="PF04146">
    <property type="entry name" value="YTH"/>
    <property type="match status" value="1"/>
</dbReference>
<proteinExistence type="predicted"/>
<evidence type="ECO:0008006" key="6">
    <source>
        <dbReference type="Google" id="ProtNLM"/>
    </source>
</evidence>
<dbReference type="OrthoDB" id="6103986at2759"/>
<gene>
    <name evidence="4" type="ORF">DSTB1V02_LOCUS6225</name>
</gene>
<dbReference type="PROSITE" id="PS51061">
    <property type="entry name" value="R3H"/>
    <property type="match status" value="1"/>
</dbReference>
<dbReference type="Gene3D" id="1.20.120.1080">
    <property type="match status" value="1"/>
</dbReference>
<evidence type="ECO:0000313" key="5">
    <source>
        <dbReference type="Proteomes" id="UP000677054"/>
    </source>
</evidence>
<dbReference type="Pfam" id="PF21010">
    <property type="entry name" value="HA2_C"/>
    <property type="match status" value="1"/>
</dbReference>
<evidence type="ECO:0000259" key="2">
    <source>
        <dbReference type="PROSITE" id="PS50882"/>
    </source>
</evidence>
<feature type="region of interest" description="Disordered" evidence="1">
    <location>
        <begin position="1"/>
        <end position="37"/>
    </location>
</feature>
<dbReference type="InterPro" id="IPR036867">
    <property type="entry name" value="R3H_dom_sf"/>
</dbReference>
<dbReference type="InterPro" id="IPR007275">
    <property type="entry name" value="YTH_domain"/>
</dbReference>
<keyword evidence="5" id="KW-1185">Reference proteome</keyword>
<dbReference type="GO" id="GO:0003723">
    <property type="term" value="F:RNA binding"/>
    <property type="evidence" value="ECO:0007669"/>
    <property type="project" value="InterPro"/>
</dbReference>
<feature type="domain" description="R3H" evidence="3">
    <location>
        <begin position="48"/>
        <end position="111"/>
    </location>
</feature>
<dbReference type="InterPro" id="IPR036770">
    <property type="entry name" value="Ankyrin_rpt-contain_sf"/>
</dbReference>
<organism evidence="4">
    <name type="scientific">Darwinula stevensoni</name>
    <dbReference type="NCBI Taxonomy" id="69355"/>
    <lineage>
        <taxon>Eukaryota</taxon>
        <taxon>Metazoa</taxon>
        <taxon>Ecdysozoa</taxon>
        <taxon>Arthropoda</taxon>
        <taxon>Crustacea</taxon>
        <taxon>Oligostraca</taxon>
        <taxon>Ostracoda</taxon>
        <taxon>Podocopa</taxon>
        <taxon>Podocopida</taxon>
        <taxon>Darwinulocopina</taxon>
        <taxon>Darwinuloidea</taxon>
        <taxon>Darwinulidae</taxon>
        <taxon>Darwinula</taxon>
    </lineage>
</organism>
<dbReference type="SUPFAM" id="SSF48403">
    <property type="entry name" value="Ankyrin repeat"/>
    <property type="match status" value="1"/>
</dbReference>
<sequence length="1335" mass="149192">MSGSTDSLTCDGSGTKELGISQGLPSDTSDRHSPSSDVINSVPFSVQPEVYNALYLNVYDFACSTAAECDVVSSLNSEEREAVHHVARSFGINSKTRGFKQECRVTLFKRQLSSILCDEPWLKLLPTARLQISSLHERFPLTMKEKMGLQVHPEKEKKDINYCRNNGFLAMGLVQIPPERCIPDPNHHTFSSIMDLRELLIFAIAICPVVIITGPPHCGKSSQIPQFIMDEYHKEQYYMRLVSSQATRLSAGQLASQVAEDRGETSRLTTGYVARLESMVPPSAILTYCTHDVLLRSLMSGSGFIATVSHLILDDMEEFCENWEANLLLLALRDLLSRTTHMRLIIIISDINRTTAQLLSTYFNKAPIFEVTSTSGYPREAFLEDILLCEGMDESAEKRSGMSDAKVMDMEIMQFWLQGGSQKSVSEKSASQLSSIWSQLFEASLCEQRWCVENEEVTPELQAEADIQLERAWYIGNEDALTTLAAFFLKSHISVDTQHSKMGITALAVAAAHGSCVAARFFLCMGANPLVIMPDRSLPADWARVRGFDDLANFLATFTNVTTFKGIDISLHALLIEKILLQCEGNILVFLSSCLEVCDLLKTLKARGKNLQFTAVLIHPFIPSTDLKFDGNSRVVYLTTHAWVCHVELPGVLHVIDCGRSVAEWITQEEANHRLLMLQSQGTCYHMYPKARFLILKHQGQNSSQKLLPNLCVTARTLLPNDVRLATFLSFLPHQVPSEDILKTIKSLEKQGIFDEHGGLMELGLNCLDLPLDPQLGKMVLYAIALKCLDPILTIVCCLIQPNIFWLPETAEGRRAAYRMRNKLADGCLSDHFVLLRVFQLWQQARSSDQEENFCNQYYACPHALAQANAVRCQLVAQLRASGFIRPRGPSDMRDLNVFSESWSVVKAALVAGSYPCIAYVDREMERICTENKCEVECEPLSVLNESYISGPEGGWKHLDTDWIIFHKQEGLFLQCCTAVSPIPIALLSGSPKIPPERLCPFNLSSPDVSTRGEGNVCNVILDEWISFRMEPRDAYWLAFLRLKWSSYFLHRISFPFKPWSQVSEESAMQSLVTVLLKEEKHLDARVPHGIGLKPRFMCLSSVLKFPPSVFLVHFIPSAPTLFSLEERFSDLLADGHQQQNQKAPALSAEKIGAGSRSRTEHSVHYHLIKASNQDTIHAGCQAGQWAFSHGVENRLLTSLNVGRVVYILLSIEGSGSLQGYAELSADIVPTKVVQFAQDPHVGPAFKLTWVKKAILSFTSAKKATNLDLWQCENGQQLDPKVGETLCQLMDRCAAKALRSTHSQPVSPLEFGSLWEDIIPHASSNAHSQFPHFYQ</sequence>
<dbReference type="SUPFAM" id="SSF82708">
    <property type="entry name" value="R3H domain"/>
    <property type="match status" value="1"/>
</dbReference>
<evidence type="ECO:0000256" key="1">
    <source>
        <dbReference type="SAM" id="MobiDB-lite"/>
    </source>
</evidence>
<dbReference type="InterPro" id="IPR007502">
    <property type="entry name" value="Helicase-assoc_dom"/>
</dbReference>
<dbReference type="EMBL" id="LR900630">
    <property type="protein sequence ID" value="CAD7246375.1"/>
    <property type="molecule type" value="Genomic_DNA"/>
</dbReference>
<dbReference type="GO" id="GO:0004386">
    <property type="term" value="F:helicase activity"/>
    <property type="evidence" value="ECO:0007669"/>
    <property type="project" value="TreeGrafter"/>
</dbReference>
<dbReference type="Gene3D" id="3.40.50.300">
    <property type="entry name" value="P-loop containing nucleotide triphosphate hydrolases"/>
    <property type="match status" value="1"/>
</dbReference>
<dbReference type="CDD" id="cd17917">
    <property type="entry name" value="DEXHc_RHA-like"/>
    <property type="match status" value="1"/>
</dbReference>